<gene>
    <name evidence="2" type="ORF">SM1_020</name>
</gene>
<keyword evidence="1" id="KW-0472">Membrane</keyword>
<feature type="transmembrane region" description="Helical" evidence="1">
    <location>
        <begin position="12"/>
        <end position="32"/>
    </location>
</feature>
<dbReference type="EMBL" id="KU245542">
    <property type="protein sequence ID" value="ALT58013.1"/>
    <property type="molecule type" value="Genomic_DNA"/>
</dbReference>
<evidence type="ECO:0008006" key="4">
    <source>
        <dbReference type="Google" id="ProtNLM"/>
    </source>
</evidence>
<evidence type="ECO:0000313" key="3">
    <source>
        <dbReference type="Proteomes" id="UP000224832"/>
    </source>
</evidence>
<dbReference type="InterPro" id="IPR032126">
    <property type="entry name" value="LydA_holin"/>
</dbReference>
<keyword evidence="1" id="KW-0812">Transmembrane</keyword>
<feature type="transmembrane region" description="Helical" evidence="1">
    <location>
        <begin position="38"/>
        <end position="60"/>
    </location>
</feature>
<dbReference type="Pfam" id="PF16083">
    <property type="entry name" value="Phage_holin_3_3"/>
    <property type="match status" value="1"/>
</dbReference>
<protein>
    <recommendedName>
        <fullName evidence="4">Holin</fullName>
    </recommendedName>
</protein>
<keyword evidence="3" id="KW-1185">Reference proteome</keyword>
<accession>A0A0U3DE76</accession>
<name>A0A0U3DE76_9CAUD</name>
<keyword evidence="1" id="KW-1133">Transmembrane helix</keyword>
<organism evidence="2 3">
    <name type="scientific">Pseudomonas phage SM1</name>
    <dbReference type="NCBI Taxonomy" id="1772332"/>
    <lineage>
        <taxon>Viruses</taxon>
        <taxon>Duplodnaviria</taxon>
        <taxon>Heunggongvirae</taxon>
        <taxon>Uroviricota</taxon>
        <taxon>Caudoviricetes</taxon>
        <taxon>Samunavirus</taxon>
        <taxon>Samunavirus SM1</taxon>
    </lineage>
</organism>
<evidence type="ECO:0000313" key="2">
    <source>
        <dbReference type="EMBL" id="ALT58013.1"/>
    </source>
</evidence>
<dbReference type="Proteomes" id="UP000224832">
    <property type="component" value="Segment"/>
</dbReference>
<evidence type="ECO:0000256" key="1">
    <source>
        <dbReference type="SAM" id="Phobius"/>
    </source>
</evidence>
<proteinExistence type="predicted"/>
<sequence>MDAQTGVMSIPLTTLVWVLGIAAMGGLVSYLNKPEPKTIGGVLIVLLTSGFTGFMAYCLCIENEVSVGMTTVIVGIVGMMGKRAGDDFQNMVRTRLGIPTADQKSREAE</sequence>
<reference evidence="2 3" key="1">
    <citation type="submission" date="2015-12" db="EMBL/GenBank/DDBJ databases">
        <title>In silico genomic study of Pseudomonas phage SM1.</title>
        <authorList>
            <person name="Zawawi N.A.M."/>
            <person name="Mat-Arip Y."/>
            <person name="Wan-Jauhari W.K."/>
            <person name="Fauzi A.A."/>
            <person name="Yee F.J."/>
        </authorList>
    </citation>
    <scope>NUCLEOTIDE SEQUENCE [LARGE SCALE GENOMIC DNA]</scope>
</reference>